<dbReference type="RefSeq" id="WP_093330708.1">
    <property type="nucleotide sequence ID" value="NZ_FOAF01000010.1"/>
</dbReference>
<dbReference type="InterPro" id="IPR011990">
    <property type="entry name" value="TPR-like_helical_dom_sf"/>
</dbReference>
<evidence type="ECO:0008006" key="5">
    <source>
        <dbReference type="Google" id="ProtNLM"/>
    </source>
</evidence>
<feature type="coiled-coil region" evidence="1">
    <location>
        <begin position="447"/>
        <end position="507"/>
    </location>
</feature>
<keyword evidence="2" id="KW-0812">Transmembrane</keyword>
<dbReference type="EMBL" id="FOAF01000010">
    <property type="protein sequence ID" value="SEM34667.1"/>
    <property type="molecule type" value="Genomic_DNA"/>
</dbReference>
<dbReference type="InterPro" id="IPR016032">
    <property type="entry name" value="Sig_transdc_resp-reg_C-effctor"/>
</dbReference>
<dbReference type="Gene3D" id="1.25.40.10">
    <property type="entry name" value="Tetratricopeptide repeat domain"/>
    <property type="match status" value="1"/>
</dbReference>
<evidence type="ECO:0000256" key="1">
    <source>
        <dbReference type="SAM" id="Coils"/>
    </source>
</evidence>
<feature type="transmembrane region" description="Helical" evidence="2">
    <location>
        <begin position="412"/>
        <end position="431"/>
    </location>
</feature>
<protein>
    <recommendedName>
        <fullName evidence="5">Regulatory protein, luxR family</fullName>
    </recommendedName>
</protein>
<sequence>MVKNKFQILCLFQAVLLIGFLEQLDAQELLIESLNTQIKREQDQNKKGIFLAQKAEALRFSNLDLSLNLLDSAFSLANQHDISTLIHIYYYAIPVYGKADSLQKLVTAAEKIVRLAEKANKSNLKGIAYFRKAWVENLLNDRAKSVELYLKAVKELEGALNTEVLAKVYYGLYGKYASAGQLDYEEKYARLCLLAAKKSNTPDNLILAYQALATSYEDHYSQKKEKKLLDSSLYANKKSLAIFKEKKPYILLQNQQALVALNIANTYASYFSDRRDSVLHYIHIALNAAKQNKAIDVQANCYGILSDYAVQEGKMDVAEEMLLRSKSLVENESKKDYYSMYKVYTALSNLYQKNENFKTSLLYREKSFDAYRMLYDEKTVADMRKLEALYEVKQKDQEILFYKEKESQAKKLNYLSFGVVIASVFGLLFMYKSYKYRIDYALQQQNLLKVKQEEAELQIKLKQEEAIRIALEKQEAILQARLKKEEAERLRLEQQIIQDQMQQLERKLMTGTLQVEHKNEVLGKLKEKLSTEKMNTETVSKLKRMIVDGQRVDEDFERVKKELNNIHPSFFDKLQGLSVQKLSQLDLKICAYIFMKIGTKEIAALLKVEPKSIRMSKYRIKQKFAFDKKTDFDDFIRRLG</sequence>
<keyword evidence="4" id="KW-1185">Reference proteome</keyword>
<dbReference type="OrthoDB" id="1090267at2"/>
<dbReference type="GO" id="GO:0006355">
    <property type="term" value="P:regulation of DNA-templated transcription"/>
    <property type="evidence" value="ECO:0007669"/>
    <property type="project" value="InterPro"/>
</dbReference>
<dbReference type="SUPFAM" id="SSF46894">
    <property type="entry name" value="C-terminal effector domain of the bipartite response regulators"/>
    <property type="match status" value="1"/>
</dbReference>
<dbReference type="GO" id="GO:0003677">
    <property type="term" value="F:DNA binding"/>
    <property type="evidence" value="ECO:0007669"/>
    <property type="project" value="InterPro"/>
</dbReference>
<keyword evidence="2" id="KW-0472">Membrane</keyword>
<evidence type="ECO:0000256" key="2">
    <source>
        <dbReference type="SAM" id="Phobius"/>
    </source>
</evidence>
<dbReference type="AlphaFoldDB" id="A0A1H7XN97"/>
<organism evidence="3 4">
    <name type="scientific">Olivibacter domesticus</name>
    <name type="common">Pseudosphingobacterium domesticum</name>
    <dbReference type="NCBI Taxonomy" id="407022"/>
    <lineage>
        <taxon>Bacteria</taxon>
        <taxon>Pseudomonadati</taxon>
        <taxon>Bacteroidota</taxon>
        <taxon>Sphingobacteriia</taxon>
        <taxon>Sphingobacteriales</taxon>
        <taxon>Sphingobacteriaceae</taxon>
        <taxon>Olivibacter</taxon>
    </lineage>
</organism>
<reference evidence="4" key="1">
    <citation type="submission" date="2016-10" db="EMBL/GenBank/DDBJ databases">
        <authorList>
            <person name="Varghese N."/>
            <person name="Submissions S."/>
        </authorList>
    </citation>
    <scope>NUCLEOTIDE SEQUENCE [LARGE SCALE GENOMIC DNA]</scope>
    <source>
        <strain evidence="4">DSM 18733</strain>
    </source>
</reference>
<evidence type="ECO:0000313" key="3">
    <source>
        <dbReference type="EMBL" id="SEM34667.1"/>
    </source>
</evidence>
<evidence type="ECO:0000313" key="4">
    <source>
        <dbReference type="Proteomes" id="UP000199421"/>
    </source>
</evidence>
<dbReference type="STRING" id="407022.SAMN05661044_04951"/>
<accession>A0A1H7XN97</accession>
<keyword evidence="2" id="KW-1133">Transmembrane helix</keyword>
<keyword evidence="1" id="KW-0175">Coiled coil</keyword>
<dbReference type="Proteomes" id="UP000199421">
    <property type="component" value="Unassembled WGS sequence"/>
</dbReference>
<name>A0A1H7XN97_OLID1</name>
<gene>
    <name evidence="3" type="ORF">SAMN05661044_04951</name>
</gene>
<proteinExistence type="predicted"/>